<dbReference type="InterPro" id="IPR003171">
    <property type="entry name" value="Mehydrof_redctse-like"/>
</dbReference>
<dbReference type="SUPFAM" id="SSF51730">
    <property type="entry name" value="FAD-linked oxidoreductase"/>
    <property type="match status" value="1"/>
</dbReference>
<proteinExistence type="inferred from homology"/>
<gene>
    <name evidence="12" type="ORF">METZ01_LOCUS224959</name>
</gene>
<reference evidence="12" key="1">
    <citation type="submission" date="2018-05" db="EMBL/GenBank/DDBJ databases">
        <authorList>
            <person name="Lanie J.A."/>
            <person name="Ng W.-L."/>
            <person name="Kazmierczak K.M."/>
            <person name="Andrzejewski T.M."/>
            <person name="Davidsen T.M."/>
            <person name="Wayne K.J."/>
            <person name="Tettelin H."/>
            <person name="Glass J.I."/>
            <person name="Rusch D."/>
            <person name="Podicherti R."/>
            <person name="Tsui H.-C.T."/>
            <person name="Winkler M.E."/>
        </authorList>
    </citation>
    <scope>NUCLEOTIDE SEQUENCE</scope>
</reference>
<comment type="pathway">
    <text evidence="2">One-carbon metabolism; tetrahydrofolate interconversion.</text>
</comment>
<keyword evidence="4" id="KW-0028">Amino-acid biosynthesis</keyword>
<dbReference type="PANTHER" id="PTHR45754:SF3">
    <property type="entry name" value="METHYLENETETRAHYDROFOLATE REDUCTASE (NADPH)"/>
    <property type="match status" value="1"/>
</dbReference>
<keyword evidence="8" id="KW-0520">NAD</keyword>
<evidence type="ECO:0000256" key="2">
    <source>
        <dbReference type="ARBA" id="ARBA00004777"/>
    </source>
</evidence>
<dbReference type="Gene3D" id="3.20.20.220">
    <property type="match status" value="1"/>
</dbReference>
<dbReference type="Pfam" id="PF02219">
    <property type="entry name" value="MTHFR"/>
    <property type="match status" value="1"/>
</dbReference>
<evidence type="ECO:0000256" key="3">
    <source>
        <dbReference type="ARBA" id="ARBA00006743"/>
    </source>
</evidence>
<organism evidence="12">
    <name type="scientific">marine metagenome</name>
    <dbReference type="NCBI Taxonomy" id="408172"/>
    <lineage>
        <taxon>unclassified sequences</taxon>
        <taxon>metagenomes</taxon>
        <taxon>ecological metagenomes</taxon>
    </lineage>
</organism>
<evidence type="ECO:0000313" key="12">
    <source>
        <dbReference type="EMBL" id="SVB72105.1"/>
    </source>
</evidence>
<comment type="similarity">
    <text evidence="3">Belongs to the methylenetetrahydrofolate reductase family.</text>
</comment>
<dbReference type="GO" id="GO:0009086">
    <property type="term" value="P:methionine biosynthetic process"/>
    <property type="evidence" value="ECO:0007669"/>
    <property type="project" value="UniProtKB-KW"/>
</dbReference>
<evidence type="ECO:0000256" key="1">
    <source>
        <dbReference type="ARBA" id="ARBA00001974"/>
    </source>
</evidence>
<dbReference type="NCBIfam" id="TIGR00676">
    <property type="entry name" value="fadh2"/>
    <property type="match status" value="1"/>
</dbReference>
<comment type="cofactor">
    <cofactor evidence="1">
        <name>FAD</name>
        <dbReference type="ChEBI" id="CHEBI:57692"/>
    </cofactor>
</comment>
<evidence type="ECO:0000256" key="9">
    <source>
        <dbReference type="ARBA" id="ARBA00023167"/>
    </source>
</evidence>
<keyword evidence="6" id="KW-0274">FAD</keyword>
<keyword evidence="9" id="KW-0486">Methionine biosynthesis</keyword>
<dbReference type="EMBL" id="UINC01054419">
    <property type="protein sequence ID" value="SVB72105.1"/>
    <property type="molecule type" value="Genomic_DNA"/>
</dbReference>
<comment type="pathway">
    <text evidence="10">Amino-acid biosynthesis; L-methionine biosynthesis via de novo pathway.</text>
</comment>
<dbReference type="InterPro" id="IPR004620">
    <property type="entry name" value="MTHF_reductase_bac"/>
</dbReference>
<dbReference type="GO" id="GO:0106312">
    <property type="term" value="F:methylenetetrahydrofolate reductase (NADH) activity"/>
    <property type="evidence" value="ECO:0007669"/>
    <property type="project" value="UniProtKB-EC"/>
</dbReference>
<dbReference type="CDD" id="cd00537">
    <property type="entry name" value="MTHFR"/>
    <property type="match status" value="1"/>
</dbReference>
<name>A0A382GBA7_9ZZZZ</name>
<dbReference type="InterPro" id="IPR029041">
    <property type="entry name" value="FAD-linked_oxidoreductase-like"/>
</dbReference>
<dbReference type="EC" id="1.5.1.54" evidence="11"/>
<evidence type="ECO:0000256" key="6">
    <source>
        <dbReference type="ARBA" id="ARBA00022827"/>
    </source>
</evidence>
<dbReference type="PANTHER" id="PTHR45754">
    <property type="entry name" value="METHYLENETETRAHYDROFOLATE REDUCTASE"/>
    <property type="match status" value="1"/>
</dbReference>
<accession>A0A382GBA7</accession>
<dbReference type="GO" id="GO:0035999">
    <property type="term" value="P:tetrahydrofolate interconversion"/>
    <property type="evidence" value="ECO:0007669"/>
    <property type="project" value="UniProtKB-UniPathway"/>
</dbReference>
<evidence type="ECO:0000256" key="11">
    <source>
        <dbReference type="ARBA" id="ARBA00034529"/>
    </source>
</evidence>
<protein>
    <recommendedName>
        <fullName evidence="11">methylenetetrahydrofolate reductase (NADH)</fullName>
        <ecNumber evidence="11">1.5.1.54</ecNumber>
    </recommendedName>
</protein>
<dbReference type="UniPathway" id="UPA00193"/>
<evidence type="ECO:0000256" key="7">
    <source>
        <dbReference type="ARBA" id="ARBA00023002"/>
    </source>
</evidence>
<dbReference type="GO" id="GO:0005829">
    <property type="term" value="C:cytosol"/>
    <property type="evidence" value="ECO:0007669"/>
    <property type="project" value="InterPro"/>
</dbReference>
<evidence type="ECO:0000256" key="10">
    <source>
        <dbReference type="ARBA" id="ARBA00034478"/>
    </source>
</evidence>
<dbReference type="AlphaFoldDB" id="A0A382GBA7"/>
<evidence type="ECO:0000256" key="8">
    <source>
        <dbReference type="ARBA" id="ARBA00023027"/>
    </source>
</evidence>
<keyword evidence="5" id="KW-0285">Flavoprotein</keyword>
<evidence type="ECO:0000256" key="4">
    <source>
        <dbReference type="ARBA" id="ARBA00022605"/>
    </source>
</evidence>
<evidence type="ECO:0000256" key="5">
    <source>
        <dbReference type="ARBA" id="ARBA00022630"/>
    </source>
</evidence>
<keyword evidence="7" id="KW-0560">Oxidoreductase</keyword>
<sequence length="296" mass="32556">MIRSISFEFFPPKTPKFEAKLWQSIEQLAPIEPKFVSVTYGAGGSTRTATHKIVKNIINDTELNAAAHLTCVAATKEEVDSVIDDYKSIGVNHIVALRGDMPDMGLFKAHPDGYSSSVDLVEAIKQHGCFEITVSAYPEKHPESSSFEADINLLKAKIDAGADQAITQFAFDIDAYLIFRDKLVADGINIPVIPGIMPTTNFKGVQSMAEKCGTSIPEWLSAKYIGLEDDFERRQEISIKVAVDQCRKLISEGFDQLHFYTLNQHKVISEVCNILGLGAASELGKDLTGLSKREIS</sequence>
<dbReference type="GO" id="GO:0071949">
    <property type="term" value="F:FAD binding"/>
    <property type="evidence" value="ECO:0007669"/>
    <property type="project" value="TreeGrafter"/>
</dbReference>